<dbReference type="PANTHER" id="PTHR19343:SF24">
    <property type="entry name" value="T CELL RECEPTOR ALPHA VARIABLE 29_DELTA VARIABLE 5"/>
    <property type="match status" value="1"/>
</dbReference>
<dbReference type="FunFam" id="2.60.40.10:FF:000878">
    <property type="entry name" value="T cell receptor alpha variable 38-1"/>
    <property type="match status" value="1"/>
</dbReference>
<dbReference type="OMA" id="EMTHIIR"/>
<name>A0A3Q2HMU4_HORSE</name>
<evidence type="ECO:0000259" key="12">
    <source>
        <dbReference type="PROSITE" id="PS50835"/>
    </source>
</evidence>
<keyword evidence="7" id="KW-1015">Disulfide bond</keyword>
<keyword evidence="14" id="KW-1185">Reference proteome</keyword>
<evidence type="ECO:0000256" key="3">
    <source>
        <dbReference type="ARBA" id="ARBA00022729"/>
    </source>
</evidence>
<evidence type="ECO:0000256" key="10">
    <source>
        <dbReference type="ARBA" id="ARBA00043266"/>
    </source>
</evidence>
<keyword evidence="6" id="KW-0472">Membrane</keyword>
<evidence type="ECO:0000256" key="4">
    <source>
        <dbReference type="ARBA" id="ARBA00022859"/>
    </source>
</evidence>
<dbReference type="Gene3D" id="2.60.40.10">
    <property type="entry name" value="Immunoglobulins"/>
    <property type="match status" value="1"/>
</dbReference>
<dbReference type="GeneTree" id="ENSGT00940000163507"/>
<dbReference type="SUPFAM" id="SSF48726">
    <property type="entry name" value="Immunoglobulin"/>
    <property type="match status" value="1"/>
</dbReference>
<feature type="region of interest" description="Disordered" evidence="11">
    <location>
        <begin position="165"/>
        <end position="197"/>
    </location>
</feature>
<evidence type="ECO:0000256" key="8">
    <source>
        <dbReference type="ARBA" id="ARBA00023170"/>
    </source>
</evidence>
<dbReference type="GO" id="GO:0042101">
    <property type="term" value="C:T cell receptor complex"/>
    <property type="evidence" value="ECO:0007669"/>
    <property type="project" value="UniProtKB-KW"/>
</dbReference>
<keyword evidence="9" id="KW-0393">Immunoglobulin domain</keyword>
<evidence type="ECO:0000256" key="5">
    <source>
        <dbReference type="ARBA" id="ARBA00023130"/>
    </source>
</evidence>
<keyword evidence="8" id="KW-0675">Receptor</keyword>
<dbReference type="SMART" id="SM00409">
    <property type="entry name" value="IG"/>
    <property type="match status" value="1"/>
</dbReference>
<sequence length="197" mass="21643">MQKPHFRLCSNKATGPPSSSDTTKACQVAGRTRAISQGRRAPRMQPRRLALLCTVLAFICFGSSNTQSVYQAANVMSAQVGESVTLDCKITVSYTYYNMYWYRQLSSGEMTHIIRLYSANRNSREGRYSVVFQKPTLTLTISALTPGDSAVYFCAVAQASHSEASDGKSLTKTPRAQYKPAAPPGAWKRTTHRTGKG</sequence>
<dbReference type="Pfam" id="PF07686">
    <property type="entry name" value="V-set"/>
    <property type="match status" value="1"/>
</dbReference>
<dbReference type="AlphaFoldDB" id="A0A3Q2HMU4"/>
<dbReference type="InterPro" id="IPR007110">
    <property type="entry name" value="Ig-like_dom"/>
</dbReference>
<reference evidence="13" key="2">
    <citation type="submission" date="2025-08" db="UniProtKB">
        <authorList>
            <consortium name="Ensembl"/>
        </authorList>
    </citation>
    <scope>IDENTIFICATION</scope>
    <source>
        <strain evidence="13">Thoroughbred</strain>
    </source>
</reference>
<keyword evidence="2" id="KW-1003">Cell membrane</keyword>
<keyword evidence="4" id="KW-0391">Immunity</keyword>
<organism evidence="13 14">
    <name type="scientific">Equus caballus</name>
    <name type="common">Horse</name>
    <dbReference type="NCBI Taxonomy" id="9796"/>
    <lineage>
        <taxon>Eukaryota</taxon>
        <taxon>Metazoa</taxon>
        <taxon>Chordata</taxon>
        <taxon>Craniata</taxon>
        <taxon>Vertebrata</taxon>
        <taxon>Euteleostomi</taxon>
        <taxon>Mammalia</taxon>
        <taxon>Eutheria</taxon>
        <taxon>Laurasiatheria</taxon>
        <taxon>Perissodactyla</taxon>
        <taxon>Equidae</taxon>
        <taxon>Equus</taxon>
    </lineage>
</organism>
<evidence type="ECO:0000256" key="1">
    <source>
        <dbReference type="ARBA" id="ARBA00004236"/>
    </source>
</evidence>
<dbReference type="Proteomes" id="UP000002281">
    <property type="component" value="Chromosome 1"/>
</dbReference>
<dbReference type="Ensembl" id="ENSECAT00000034077.3">
    <property type="protein sequence ID" value="ENSECAP00000036073.1"/>
    <property type="gene ID" value="ENSECAG00000039473.3"/>
</dbReference>
<feature type="domain" description="Ig-like" evidence="12">
    <location>
        <begin position="67"/>
        <end position="171"/>
    </location>
</feature>
<evidence type="ECO:0000256" key="6">
    <source>
        <dbReference type="ARBA" id="ARBA00023136"/>
    </source>
</evidence>
<protein>
    <recommendedName>
        <fullName evidence="12">Ig-like domain-containing protein</fullName>
    </recommendedName>
</protein>
<keyword evidence="10" id="KW-1279">T cell receptor</keyword>
<keyword evidence="5" id="KW-1064">Adaptive immunity</keyword>
<dbReference type="GO" id="GO:0006955">
    <property type="term" value="P:immune response"/>
    <property type="evidence" value="ECO:0000318"/>
    <property type="project" value="GO_Central"/>
</dbReference>
<evidence type="ECO:0000313" key="14">
    <source>
        <dbReference type="Proteomes" id="UP000002281"/>
    </source>
</evidence>
<dbReference type="SMART" id="SM00406">
    <property type="entry name" value="IGv"/>
    <property type="match status" value="1"/>
</dbReference>
<comment type="subcellular location">
    <subcellularLocation>
        <location evidence="1">Cell membrane</location>
    </subcellularLocation>
</comment>
<dbReference type="InParanoid" id="A0A3Q2HMU4"/>
<dbReference type="FunCoup" id="A0A3Q2HMU4">
    <property type="interactions" value="13"/>
</dbReference>
<dbReference type="SMR" id="A0A3Q2HMU4"/>
<accession>A0A3Q2HMU4</accession>
<dbReference type="InterPro" id="IPR036179">
    <property type="entry name" value="Ig-like_dom_sf"/>
</dbReference>
<dbReference type="PaxDb" id="9796-ENSECAP00000036073"/>
<dbReference type="PROSITE" id="PS50835">
    <property type="entry name" value="IG_LIKE"/>
    <property type="match status" value="1"/>
</dbReference>
<evidence type="ECO:0000256" key="7">
    <source>
        <dbReference type="ARBA" id="ARBA00023157"/>
    </source>
</evidence>
<feature type="region of interest" description="Disordered" evidence="11">
    <location>
        <begin position="1"/>
        <end position="24"/>
    </location>
</feature>
<dbReference type="InterPro" id="IPR013783">
    <property type="entry name" value="Ig-like_fold"/>
</dbReference>
<dbReference type="InterPro" id="IPR003599">
    <property type="entry name" value="Ig_sub"/>
</dbReference>
<dbReference type="Bgee" id="ENSECAG00000039473">
    <property type="expression patterns" value="Expressed in leukocyte and 7 other cell types or tissues"/>
</dbReference>
<dbReference type="STRING" id="9796.ENSECAP00000036073"/>
<dbReference type="InterPro" id="IPR013106">
    <property type="entry name" value="Ig_V-set"/>
</dbReference>
<dbReference type="InterPro" id="IPR051006">
    <property type="entry name" value="TCR_variable_domain"/>
</dbReference>
<dbReference type="GO" id="GO:0019814">
    <property type="term" value="C:immunoglobulin complex"/>
    <property type="evidence" value="ECO:0000318"/>
    <property type="project" value="GO_Central"/>
</dbReference>
<dbReference type="PANTHER" id="PTHR19343">
    <property type="entry name" value="T CELL RECEPTOR ALPHA VARIABLE 1-2"/>
    <property type="match status" value="1"/>
</dbReference>
<reference evidence="13" key="3">
    <citation type="submission" date="2025-09" db="UniProtKB">
        <authorList>
            <consortium name="Ensembl"/>
        </authorList>
    </citation>
    <scope>IDENTIFICATION</scope>
    <source>
        <strain evidence="13">Thoroughbred</strain>
    </source>
</reference>
<evidence type="ECO:0000256" key="9">
    <source>
        <dbReference type="ARBA" id="ARBA00023319"/>
    </source>
</evidence>
<reference evidence="13 14" key="1">
    <citation type="journal article" date="2009" name="Science">
        <title>Genome sequence, comparative analysis, and population genetics of the domestic horse.</title>
        <authorList>
            <consortium name="Broad Institute Genome Sequencing Platform"/>
            <consortium name="Broad Institute Whole Genome Assembly Team"/>
            <person name="Wade C.M."/>
            <person name="Giulotto E."/>
            <person name="Sigurdsson S."/>
            <person name="Zoli M."/>
            <person name="Gnerre S."/>
            <person name="Imsland F."/>
            <person name="Lear T.L."/>
            <person name="Adelson D.L."/>
            <person name="Bailey E."/>
            <person name="Bellone R.R."/>
            <person name="Bloecker H."/>
            <person name="Distl O."/>
            <person name="Edgar R.C."/>
            <person name="Garber M."/>
            <person name="Leeb T."/>
            <person name="Mauceli E."/>
            <person name="MacLeod J.N."/>
            <person name="Penedo M.C.T."/>
            <person name="Raison J.M."/>
            <person name="Sharpe T."/>
            <person name="Vogel J."/>
            <person name="Andersson L."/>
            <person name="Antczak D.F."/>
            <person name="Biagi T."/>
            <person name="Binns M.M."/>
            <person name="Chowdhary B.P."/>
            <person name="Coleman S.J."/>
            <person name="Della Valle G."/>
            <person name="Fryc S."/>
            <person name="Guerin G."/>
            <person name="Hasegawa T."/>
            <person name="Hill E.W."/>
            <person name="Jurka J."/>
            <person name="Kiialainen A."/>
            <person name="Lindgren G."/>
            <person name="Liu J."/>
            <person name="Magnani E."/>
            <person name="Mickelson J.R."/>
            <person name="Murray J."/>
            <person name="Nergadze S.G."/>
            <person name="Onofrio R."/>
            <person name="Pedroni S."/>
            <person name="Piras M.F."/>
            <person name="Raudsepp T."/>
            <person name="Rocchi M."/>
            <person name="Roeed K.H."/>
            <person name="Ryder O.A."/>
            <person name="Searle S."/>
            <person name="Skow L."/>
            <person name="Swinburne J.E."/>
            <person name="Syvaenen A.C."/>
            <person name="Tozaki T."/>
            <person name="Valberg S.J."/>
            <person name="Vaudin M."/>
            <person name="White J.R."/>
            <person name="Zody M.C."/>
            <person name="Lander E.S."/>
            <person name="Lindblad-Toh K."/>
        </authorList>
    </citation>
    <scope>NUCLEOTIDE SEQUENCE [LARGE SCALE GENOMIC DNA]</scope>
    <source>
        <strain evidence="13 14">Thoroughbred</strain>
    </source>
</reference>
<keyword evidence="3" id="KW-0732">Signal</keyword>
<evidence type="ECO:0000313" key="13">
    <source>
        <dbReference type="Ensembl" id="ENSECAP00000036073.1"/>
    </source>
</evidence>
<evidence type="ECO:0000256" key="2">
    <source>
        <dbReference type="ARBA" id="ARBA00022475"/>
    </source>
</evidence>
<proteinExistence type="predicted"/>
<feature type="compositionally biased region" description="Polar residues" evidence="11">
    <location>
        <begin position="11"/>
        <end position="24"/>
    </location>
</feature>
<dbReference type="GO" id="GO:0002250">
    <property type="term" value="P:adaptive immune response"/>
    <property type="evidence" value="ECO:0007669"/>
    <property type="project" value="UniProtKB-KW"/>
</dbReference>
<evidence type="ECO:0000256" key="11">
    <source>
        <dbReference type="SAM" id="MobiDB-lite"/>
    </source>
</evidence>